<evidence type="ECO:0000313" key="8">
    <source>
        <dbReference type="Proteomes" id="UP000188298"/>
    </source>
</evidence>
<proteinExistence type="predicted"/>
<dbReference type="PANTHER" id="PTHR11228">
    <property type="entry name" value="RADICAL SAM DOMAIN PROTEIN"/>
    <property type="match status" value="1"/>
</dbReference>
<accession>A0A1Q2LK32</accession>
<dbReference type="InterPro" id="IPR013785">
    <property type="entry name" value="Aldolase_TIM"/>
</dbReference>
<dbReference type="KEGG" id="hbl:XJ32_07865"/>
<dbReference type="GO" id="GO:0046872">
    <property type="term" value="F:metal ion binding"/>
    <property type="evidence" value="ECO:0007669"/>
    <property type="project" value="UniProtKB-KW"/>
</dbReference>
<keyword evidence="4" id="KW-0408">Iron</keyword>
<evidence type="ECO:0000256" key="5">
    <source>
        <dbReference type="ARBA" id="ARBA00023014"/>
    </source>
</evidence>
<dbReference type="SUPFAM" id="SSF102114">
    <property type="entry name" value="Radical SAM enzymes"/>
    <property type="match status" value="1"/>
</dbReference>
<evidence type="ECO:0000259" key="6">
    <source>
        <dbReference type="Pfam" id="PF04055"/>
    </source>
</evidence>
<evidence type="ECO:0000256" key="4">
    <source>
        <dbReference type="ARBA" id="ARBA00023004"/>
    </source>
</evidence>
<dbReference type="InterPro" id="IPR007197">
    <property type="entry name" value="rSAM"/>
</dbReference>
<dbReference type="Gene3D" id="3.20.20.70">
    <property type="entry name" value="Aldolase class I"/>
    <property type="match status" value="1"/>
</dbReference>
<dbReference type="Proteomes" id="UP000188298">
    <property type="component" value="Chromosome"/>
</dbReference>
<organism evidence="7 8">
    <name type="scientific">Helicobacter bilis</name>
    <dbReference type="NCBI Taxonomy" id="37372"/>
    <lineage>
        <taxon>Bacteria</taxon>
        <taxon>Pseudomonadati</taxon>
        <taxon>Campylobacterota</taxon>
        <taxon>Epsilonproteobacteria</taxon>
        <taxon>Campylobacterales</taxon>
        <taxon>Helicobacteraceae</taxon>
        <taxon>Helicobacter</taxon>
    </lineage>
</organism>
<dbReference type="EMBL" id="CP019645">
    <property type="protein sequence ID" value="AQQ60723.1"/>
    <property type="molecule type" value="Genomic_DNA"/>
</dbReference>
<dbReference type="AlphaFoldDB" id="A0A1Q2LK32"/>
<evidence type="ECO:0000256" key="3">
    <source>
        <dbReference type="ARBA" id="ARBA00022723"/>
    </source>
</evidence>
<dbReference type="InterPro" id="IPR058240">
    <property type="entry name" value="rSAM_sf"/>
</dbReference>
<dbReference type="SFLD" id="SFLDG01067">
    <property type="entry name" value="SPASM/twitch_domain_containing"/>
    <property type="match status" value="1"/>
</dbReference>
<comment type="cofactor">
    <cofactor evidence="1">
        <name>[4Fe-4S] cluster</name>
        <dbReference type="ChEBI" id="CHEBI:49883"/>
    </cofactor>
</comment>
<dbReference type="Pfam" id="PF04055">
    <property type="entry name" value="Radical_SAM"/>
    <property type="match status" value="1"/>
</dbReference>
<dbReference type="CDD" id="cd01335">
    <property type="entry name" value="Radical_SAM"/>
    <property type="match status" value="1"/>
</dbReference>
<gene>
    <name evidence="7" type="ORF">XJ32_07865</name>
</gene>
<reference evidence="7 8" key="1">
    <citation type="submission" date="2017-02" db="EMBL/GenBank/DDBJ databases">
        <title>Whole genome sequencing of Helicobacter bilis strain AAQJH.</title>
        <authorList>
            <person name="Conlan S."/>
            <person name="Thomas P.J."/>
            <person name="Mullikin J."/>
            <person name="Palmore T.N."/>
            <person name="Frank K.M."/>
            <person name="Segre J.A."/>
        </authorList>
    </citation>
    <scope>NUCLEOTIDE SEQUENCE [LARGE SCALE GENOMIC DNA]</scope>
    <source>
        <strain evidence="7 8">AAQJH</strain>
    </source>
</reference>
<keyword evidence="2" id="KW-0949">S-adenosyl-L-methionine</keyword>
<name>A0A1Q2LK32_9HELI</name>
<dbReference type="InterPro" id="IPR050377">
    <property type="entry name" value="Radical_SAM_PqqE_MftC-like"/>
</dbReference>
<protein>
    <submittedName>
        <fullName evidence="7">Radical SAM protein</fullName>
    </submittedName>
</protein>
<dbReference type="PANTHER" id="PTHR11228:SF7">
    <property type="entry name" value="PQQA PEPTIDE CYCLASE"/>
    <property type="match status" value="1"/>
</dbReference>
<dbReference type="GO" id="GO:0051536">
    <property type="term" value="F:iron-sulfur cluster binding"/>
    <property type="evidence" value="ECO:0007669"/>
    <property type="project" value="UniProtKB-KW"/>
</dbReference>
<evidence type="ECO:0000256" key="2">
    <source>
        <dbReference type="ARBA" id="ARBA00022691"/>
    </source>
</evidence>
<keyword evidence="5" id="KW-0411">Iron-sulfur</keyword>
<dbReference type="GO" id="GO:0003824">
    <property type="term" value="F:catalytic activity"/>
    <property type="evidence" value="ECO:0007669"/>
    <property type="project" value="InterPro"/>
</dbReference>
<feature type="domain" description="Radical SAM core" evidence="6">
    <location>
        <begin position="84"/>
        <end position="187"/>
    </location>
</feature>
<dbReference type="SFLD" id="SFLDS00029">
    <property type="entry name" value="Radical_SAM"/>
    <property type="match status" value="1"/>
</dbReference>
<keyword evidence="3" id="KW-0479">Metal-binding</keyword>
<sequence length="363" mass="41964">MYVVGKARIRSQKSGKCTHISFKQVKKDIKQNPSQFFSTLSQYVAWKKHKLDKKLENIAMKFIRSYYKKRVKLGKVDIPYIELVLTTKCTLRCESCNNLMQYFDSKNQYICTYEGIKQSLDKFFAAIDSIHSVRIIGGEPLLFKDIDKVITYLGRERKVRSFNIVTNGTRIFNDKSLAALKACPNAIVCISDYSRSPNLKVPLKQESLIDQLKTHKIPYYVIWTDKNSSWWNPGKIYKRGRTNEDIIRNFKACMMPCVSLMSSEGIRRDSTKETIESETSIAPDGALFICPIASSLSRLKGLREFQGDFINLSDSNLRQRIVDFYAQDFFKACDYCHDMWLEKEHIPIAVQTDSILKLEPNNT</sequence>
<evidence type="ECO:0000313" key="7">
    <source>
        <dbReference type="EMBL" id="AQQ60723.1"/>
    </source>
</evidence>
<evidence type="ECO:0000256" key="1">
    <source>
        <dbReference type="ARBA" id="ARBA00001966"/>
    </source>
</evidence>